<sequence>MAYGSGRPAWGGGDVEDGGLSRRTPHNSNGSINNNNNGSYQQGGGGRSYQSNYQAPQLSGGYAEQQTQVMEDAMRTHVNAETTANNVLAKLHAQRHQLQNANDDTWEMRQNVATAQRELKELQQKAWAKKRRLYGIIGLLSAVDLMLFFRIVQCGGSFFCRHYSSNSSN</sequence>
<feature type="coiled-coil region" evidence="1">
    <location>
        <begin position="84"/>
        <end position="132"/>
    </location>
</feature>
<reference evidence="4" key="1">
    <citation type="submission" date="2023-06" db="EMBL/GenBank/DDBJ databases">
        <title>Survivors Of The Sea: Transcriptome response of Skeletonema marinoi to long-term dormancy.</title>
        <authorList>
            <person name="Pinder M.I.M."/>
            <person name="Kourtchenko O."/>
            <person name="Robertson E.K."/>
            <person name="Larsson T."/>
            <person name="Maumus F."/>
            <person name="Osuna-Cruz C.M."/>
            <person name="Vancaester E."/>
            <person name="Stenow R."/>
            <person name="Vandepoele K."/>
            <person name="Ploug H."/>
            <person name="Bruchert V."/>
            <person name="Godhe A."/>
            <person name="Topel M."/>
        </authorList>
    </citation>
    <scope>NUCLEOTIDE SEQUENCE</scope>
    <source>
        <strain evidence="4">R05AC</strain>
    </source>
</reference>
<evidence type="ECO:0000313" key="4">
    <source>
        <dbReference type="EMBL" id="KAK1745609.1"/>
    </source>
</evidence>
<feature type="region of interest" description="Disordered" evidence="2">
    <location>
        <begin position="1"/>
        <end position="63"/>
    </location>
</feature>
<accession>A0AAD8YHG3</accession>
<comment type="caution">
    <text evidence="4">The sequence shown here is derived from an EMBL/GenBank/DDBJ whole genome shotgun (WGS) entry which is preliminary data.</text>
</comment>
<keyword evidence="3" id="KW-0472">Membrane</keyword>
<evidence type="ECO:0000256" key="1">
    <source>
        <dbReference type="SAM" id="Coils"/>
    </source>
</evidence>
<gene>
    <name evidence="4" type="ORF">QTG54_003533</name>
</gene>
<protein>
    <submittedName>
        <fullName evidence="4">Uncharacterized protein</fullName>
    </submittedName>
</protein>
<name>A0AAD8YHG3_9STRA</name>
<dbReference type="SUPFAM" id="SSF58038">
    <property type="entry name" value="SNARE fusion complex"/>
    <property type="match status" value="1"/>
</dbReference>
<evidence type="ECO:0000256" key="3">
    <source>
        <dbReference type="SAM" id="Phobius"/>
    </source>
</evidence>
<evidence type="ECO:0000313" key="5">
    <source>
        <dbReference type="Proteomes" id="UP001224775"/>
    </source>
</evidence>
<evidence type="ECO:0000256" key="2">
    <source>
        <dbReference type="SAM" id="MobiDB-lite"/>
    </source>
</evidence>
<proteinExistence type="predicted"/>
<keyword evidence="5" id="KW-1185">Reference proteome</keyword>
<dbReference type="EMBL" id="JATAAI010000005">
    <property type="protein sequence ID" value="KAK1745609.1"/>
    <property type="molecule type" value="Genomic_DNA"/>
</dbReference>
<dbReference type="Gene3D" id="1.20.5.110">
    <property type="match status" value="1"/>
</dbReference>
<dbReference type="Proteomes" id="UP001224775">
    <property type="component" value="Unassembled WGS sequence"/>
</dbReference>
<feature type="compositionally biased region" description="Low complexity" evidence="2">
    <location>
        <begin position="27"/>
        <end position="40"/>
    </location>
</feature>
<feature type="transmembrane region" description="Helical" evidence="3">
    <location>
        <begin position="133"/>
        <end position="152"/>
    </location>
</feature>
<organism evidence="4 5">
    <name type="scientific">Skeletonema marinoi</name>
    <dbReference type="NCBI Taxonomy" id="267567"/>
    <lineage>
        <taxon>Eukaryota</taxon>
        <taxon>Sar</taxon>
        <taxon>Stramenopiles</taxon>
        <taxon>Ochrophyta</taxon>
        <taxon>Bacillariophyta</taxon>
        <taxon>Coscinodiscophyceae</taxon>
        <taxon>Thalassiosirophycidae</taxon>
        <taxon>Thalassiosirales</taxon>
        <taxon>Skeletonemataceae</taxon>
        <taxon>Skeletonema</taxon>
        <taxon>Skeletonema marinoi-dohrnii complex</taxon>
    </lineage>
</organism>
<keyword evidence="1" id="KW-0175">Coiled coil</keyword>
<keyword evidence="3" id="KW-0812">Transmembrane</keyword>
<keyword evidence="3" id="KW-1133">Transmembrane helix</keyword>
<dbReference type="AlphaFoldDB" id="A0AAD8YHG3"/>